<evidence type="ECO:0000259" key="6">
    <source>
        <dbReference type="Pfam" id="PF02668"/>
    </source>
</evidence>
<dbReference type="InterPro" id="IPR003819">
    <property type="entry name" value="TauD/TfdA-like"/>
</dbReference>
<keyword evidence="5" id="KW-0408">Iron</keyword>
<dbReference type="Gene3D" id="3.60.130.10">
    <property type="entry name" value="Clavaminate synthase-like"/>
    <property type="match status" value="1"/>
</dbReference>
<proteinExistence type="inferred from homology"/>
<keyword evidence="2" id="KW-0479">Metal-binding</keyword>
<dbReference type="Pfam" id="PF02668">
    <property type="entry name" value="TauD"/>
    <property type="match status" value="1"/>
</dbReference>
<dbReference type="InterPro" id="IPR042098">
    <property type="entry name" value="TauD-like_sf"/>
</dbReference>
<protein>
    <recommendedName>
        <fullName evidence="6">TauD/TfdA-like domain-containing protein</fullName>
    </recommendedName>
</protein>
<reference evidence="7" key="1">
    <citation type="submission" date="2018-05" db="EMBL/GenBank/DDBJ databases">
        <authorList>
            <person name="Lanie J.A."/>
            <person name="Ng W.-L."/>
            <person name="Kazmierczak K.M."/>
            <person name="Andrzejewski T.M."/>
            <person name="Davidsen T.M."/>
            <person name="Wayne K.J."/>
            <person name="Tettelin H."/>
            <person name="Glass J.I."/>
            <person name="Rusch D."/>
            <person name="Podicherti R."/>
            <person name="Tsui H.-C.T."/>
            <person name="Winkler M.E."/>
        </authorList>
    </citation>
    <scope>NUCLEOTIDE SEQUENCE</scope>
</reference>
<keyword evidence="4" id="KW-0560">Oxidoreductase</keyword>
<name>A0A383CV35_9ZZZZ</name>
<evidence type="ECO:0000256" key="4">
    <source>
        <dbReference type="ARBA" id="ARBA00023002"/>
    </source>
</evidence>
<evidence type="ECO:0000256" key="1">
    <source>
        <dbReference type="ARBA" id="ARBA00005896"/>
    </source>
</evidence>
<dbReference type="InterPro" id="IPR051323">
    <property type="entry name" value="AtsK-like"/>
</dbReference>
<evidence type="ECO:0000256" key="2">
    <source>
        <dbReference type="ARBA" id="ARBA00022723"/>
    </source>
</evidence>
<organism evidence="7">
    <name type="scientific">marine metagenome</name>
    <dbReference type="NCBI Taxonomy" id="408172"/>
    <lineage>
        <taxon>unclassified sequences</taxon>
        <taxon>metagenomes</taxon>
        <taxon>ecological metagenomes</taxon>
    </lineage>
</organism>
<dbReference type="GO" id="GO:0006790">
    <property type="term" value="P:sulfur compound metabolic process"/>
    <property type="evidence" value="ECO:0007669"/>
    <property type="project" value="TreeGrafter"/>
</dbReference>
<comment type="similarity">
    <text evidence="1">Belongs to the TfdA dioxygenase family.</text>
</comment>
<gene>
    <name evidence="7" type="ORF">METZ01_LOCUS488754</name>
</gene>
<evidence type="ECO:0000313" key="7">
    <source>
        <dbReference type="EMBL" id="SVE35900.1"/>
    </source>
</evidence>
<dbReference type="GO" id="GO:0000908">
    <property type="term" value="F:taurine dioxygenase activity"/>
    <property type="evidence" value="ECO:0007669"/>
    <property type="project" value="TreeGrafter"/>
</dbReference>
<keyword evidence="3" id="KW-0223">Dioxygenase</keyword>
<sequence>YPDLLSVGNLPGKDDESINAAAFWHTDQAYEADVATATMLYAQKIPEKGGQTHIANMKAAYDDLDESTKKHVDKLTAIHFYGSTSGRDGERITPALTDAQAALAPPVRHSLVRTHTVTGESALYAVAGTAFAIEGMPDDMASSLLAKLKAHCLQEKYLYAHKYEVGDIAIWDTQMTMHCATPIQAPTNAGSERLLWRISVRGKPAVCQ</sequence>
<accession>A0A383CV35</accession>
<dbReference type="SUPFAM" id="SSF51197">
    <property type="entry name" value="Clavaminate synthase-like"/>
    <property type="match status" value="1"/>
</dbReference>
<dbReference type="GO" id="GO:0046872">
    <property type="term" value="F:metal ion binding"/>
    <property type="evidence" value="ECO:0007669"/>
    <property type="project" value="UniProtKB-KW"/>
</dbReference>
<dbReference type="EMBL" id="UINC01211834">
    <property type="protein sequence ID" value="SVE35900.1"/>
    <property type="molecule type" value="Genomic_DNA"/>
</dbReference>
<feature type="non-terminal residue" evidence="7">
    <location>
        <position position="1"/>
    </location>
</feature>
<evidence type="ECO:0000256" key="3">
    <source>
        <dbReference type="ARBA" id="ARBA00022964"/>
    </source>
</evidence>
<dbReference type="PANTHER" id="PTHR30468:SF1">
    <property type="entry name" value="ALPHA-KETOGLUTARATE-DEPENDENT SULFONATE DIOXYGENASE"/>
    <property type="match status" value="1"/>
</dbReference>
<dbReference type="GO" id="GO:0005737">
    <property type="term" value="C:cytoplasm"/>
    <property type="evidence" value="ECO:0007669"/>
    <property type="project" value="TreeGrafter"/>
</dbReference>
<feature type="domain" description="TauD/TfdA-like" evidence="6">
    <location>
        <begin position="2"/>
        <end position="198"/>
    </location>
</feature>
<dbReference type="PANTHER" id="PTHR30468">
    <property type="entry name" value="ALPHA-KETOGLUTARATE-DEPENDENT SULFONATE DIOXYGENASE"/>
    <property type="match status" value="1"/>
</dbReference>
<evidence type="ECO:0000256" key="5">
    <source>
        <dbReference type="ARBA" id="ARBA00023004"/>
    </source>
</evidence>
<dbReference type="AlphaFoldDB" id="A0A383CV35"/>